<name>A0A2S0KQ56_9FIRM</name>
<feature type="domain" description="DUF1858" evidence="1">
    <location>
        <begin position="5"/>
        <end position="63"/>
    </location>
</feature>
<protein>
    <recommendedName>
        <fullName evidence="1">DUF1858 domain-containing protein</fullName>
    </recommendedName>
</protein>
<keyword evidence="3" id="KW-1185">Reference proteome</keyword>
<gene>
    <name evidence="2" type="ORF">C5Q98_07160</name>
</gene>
<dbReference type="Pfam" id="PF08984">
    <property type="entry name" value="DUF1858"/>
    <property type="match status" value="1"/>
</dbReference>
<dbReference type="Proteomes" id="UP000237947">
    <property type="component" value="Chromosome"/>
</dbReference>
<evidence type="ECO:0000313" key="3">
    <source>
        <dbReference type="Proteomes" id="UP000237947"/>
    </source>
</evidence>
<dbReference type="AlphaFoldDB" id="A0A2S0KQ56"/>
<evidence type="ECO:0000313" key="2">
    <source>
        <dbReference type="EMBL" id="AVM43162.1"/>
    </source>
</evidence>
<reference evidence="3" key="1">
    <citation type="submission" date="2018-02" db="EMBL/GenBank/DDBJ databases">
        <authorList>
            <person name="Holder M.E."/>
            <person name="Ajami N.J."/>
            <person name="Petrosino J.F."/>
        </authorList>
    </citation>
    <scope>NUCLEOTIDE SEQUENCE [LARGE SCALE GENOMIC DNA]</scope>
    <source>
        <strain evidence="3">CCUG 47711</strain>
    </source>
</reference>
<dbReference type="SUPFAM" id="SSF140683">
    <property type="entry name" value="SP0561-like"/>
    <property type="match status" value="1"/>
</dbReference>
<sequence length="78" mass="8713">MNNQIDLDMPVNQVIEENPEVLDLLVELGFTPLKNKFMRMTVGSKVSLNKGLRITGISKNKLVSTLECNGYEVMESGQ</sequence>
<dbReference type="InterPro" id="IPR038062">
    <property type="entry name" value="ScdA-like_N_sf"/>
</dbReference>
<dbReference type="KEGG" id="fsa:C5Q98_07160"/>
<dbReference type="OrthoDB" id="9769774at2"/>
<dbReference type="Gene3D" id="1.10.3910.10">
    <property type="entry name" value="SP0561-like"/>
    <property type="match status" value="1"/>
</dbReference>
<accession>A0A2S0KQ56</accession>
<dbReference type="EMBL" id="CP027226">
    <property type="protein sequence ID" value="AVM43162.1"/>
    <property type="molecule type" value="Genomic_DNA"/>
</dbReference>
<dbReference type="InterPro" id="IPR015077">
    <property type="entry name" value="DUF1858"/>
</dbReference>
<proteinExistence type="predicted"/>
<evidence type="ECO:0000259" key="1">
    <source>
        <dbReference type="Pfam" id="PF08984"/>
    </source>
</evidence>
<organism evidence="2 3">
    <name type="scientific">Fastidiosipila sanguinis</name>
    <dbReference type="NCBI Taxonomy" id="236753"/>
    <lineage>
        <taxon>Bacteria</taxon>
        <taxon>Bacillati</taxon>
        <taxon>Bacillota</taxon>
        <taxon>Clostridia</taxon>
        <taxon>Eubacteriales</taxon>
        <taxon>Oscillospiraceae</taxon>
        <taxon>Fastidiosipila</taxon>
    </lineage>
</organism>